<keyword evidence="5" id="KW-0175">Coiled coil</keyword>
<dbReference type="SUPFAM" id="SSF48452">
    <property type="entry name" value="TPR-like"/>
    <property type="match status" value="2"/>
</dbReference>
<name>A0A8B8EE19_CRAVI</name>
<dbReference type="GeneID" id="111134299"/>
<proteinExistence type="inferred from homology"/>
<sequence length="859" mass="99707">MDSEIHEMKKMETKNSSSFILDEALEGREKIREKLNQLEQDIEESIDTNQEIIWIHNFISYLYWKLGDRQKAFEAIERAKTLDEPSLITYCNEILFNIESAEYSQSENLMKKLENHTFKQKRVRTQADAEIAYCYSRLGPKHHDKAVRGFRQAIKDISPERNIFWEYRLALTLRRQCHLHQMLKPDILVINPVDNRKEAACLLYKVLVFDSKKNCQIKARAWCELGKIIFKDKNLYEIIEIDKTETLKIDGRKCFEEAFKLCPDDYHVLHSYGSHLRYNNRVEESKACLQEAIRLRDNPSSRHHLALTLKRLVQIENSTPKYTRNLQEGDHSTRNRRCSSRVITMPEQSATMSVVGLGVNQFTLRSNQDNQFRSPEDTFKHQQSHSDVKNLCEGNTQKDCRALANELCDLSKCHSKTRKLPPILKKGLVSKSQKNFIARKKSPVSICVSRDNPLLLKALDHLEKAIEMCAGFDVARYEKGLIYRMLDKPDEALNCFSYITSNSCGKPYEYPIMFVNAYEQQAICKLGLIAQESDQEKKVALKYDARRCMWNAITVISGVIGALPMLRTANQCFPTLKKMLQDEEQSSETLKKLAQLHEMVENNEEAIECYKKIIELLDDDDPNILEKLIKNYLKVDDFDNAICTLSLLQYTDKLKEFEKSFYVSTYIKGAKKSLEKKDFDMAKIRFLKVYETIIFESNKLGQDKKDDESFPDVLILDDCNEEGVCRWVKPIKSTLESFIKLQVVVNHMDCLPGKSTIEYLNKTMLKARYIIIILHECNDAKKDEFIKMALTELRLKHLAKTLFIRVDGFSIDFPGSKELKLSLDDSNVENKTLWQGNLLSNILLKMAGMFVIKDDNEIM</sequence>
<evidence type="ECO:0000313" key="7">
    <source>
        <dbReference type="RefSeq" id="XP_022338907.1"/>
    </source>
</evidence>
<dbReference type="SMART" id="SM00028">
    <property type="entry name" value="TPR"/>
    <property type="match status" value="4"/>
</dbReference>
<evidence type="ECO:0000256" key="5">
    <source>
        <dbReference type="SAM" id="Coils"/>
    </source>
</evidence>
<dbReference type="InterPro" id="IPR019734">
    <property type="entry name" value="TPR_rpt"/>
</dbReference>
<feature type="repeat" description="TPR" evidence="4">
    <location>
        <begin position="587"/>
        <end position="620"/>
    </location>
</feature>
<evidence type="ECO:0000256" key="4">
    <source>
        <dbReference type="PROSITE-ProRule" id="PRU00339"/>
    </source>
</evidence>
<dbReference type="GO" id="GO:0051301">
    <property type="term" value="P:cell division"/>
    <property type="evidence" value="ECO:0007669"/>
    <property type="project" value="TreeGrafter"/>
</dbReference>
<protein>
    <recommendedName>
        <fullName evidence="3">Cell division cycle protein 27 homolog</fullName>
    </recommendedName>
</protein>
<dbReference type="Gene3D" id="1.25.40.10">
    <property type="entry name" value="Tetratricopeptide repeat domain"/>
    <property type="match status" value="2"/>
</dbReference>
<dbReference type="OrthoDB" id="6162878at2759"/>
<reference evidence="7" key="1">
    <citation type="submission" date="2025-08" db="UniProtKB">
        <authorList>
            <consortium name="RefSeq"/>
        </authorList>
    </citation>
    <scope>IDENTIFICATION</scope>
    <source>
        <tissue evidence="7">Whole sample</tissue>
    </source>
</reference>
<accession>A0A8B8EE19</accession>
<dbReference type="Pfam" id="PF13181">
    <property type="entry name" value="TPR_8"/>
    <property type="match status" value="1"/>
</dbReference>
<keyword evidence="6" id="KW-1185">Reference proteome</keyword>
<evidence type="ECO:0000256" key="3">
    <source>
        <dbReference type="ARBA" id="ARBA00039307"/>
    </source>
</evidence>
<evidence type="ECO:0000256" key="2">
    <source>
        <dbReference type="ARBA" id="ARBA00038210"/>
    </source>
</evidence>
<evidence type="ECO:0000313" key="6">
    <source>
        <dbReference type="Proteomes" id="UP000694844"/>
    </source>
</evidence>
<dbReference type="PANTHER" id="PTHR12558:SF13">
    <property type="entry name" value="CELL DIVISION CYCLE PROTEIN 27 HOMOLOG"/>
    <property type="match status" value="1"/>
</dbReference>
<dbReference type="AlphaFoldDB" id="A0A8B8EE19"/>
<dbReference type="PANTHER" id="PTHR12558">
    <property type="entry name" value="CELL DIVISION CYCLE 16,23,27"/>
    <property type="match status" value="1"/>
</dbReference>
<comment type="similarity">
    <text evidence="2">Belongs to the APC3/CDC27 family.</text>
</comment>
<dbReference type="KEGG" id="cvn:111134299"/>
<dbReference type="InterPro" id="IPR011990">
    <property type="entry name" value="TPR-like_helical_dom_sf"/>
</dbReference>
<gene>
    <name evidence="7" type="primary">LOC111134299</name>
</gene>
<dbReference type="PROSITE" id="PS50005">
    <property type="entry name" value="TPR"/>
    <property type="match status" value="1"/>
</dbReference>
<feature type="coiled-coil region" evidence="5">
    <location>
        <begin position="21"/>
        <end position="48"/>
    </location>
</feature>
<keyword evidence="1 4" id="KW-0802">TPR repeat</keyword>
<evidence type="ECO:0000256" key="1">
    <source>
        <dbReference type="ARBA" id="ARBA00022803"/>
    </source>
</evidence>
<dbReference type="RefSeq" id="XP_022338907.1">
    <property type="nucleotide sequence ID" value="XM_022483199.1"/>
</dbReference>
<dbReference type="Proteomes" id="UP000694844">
    <property type="component" value="Chromosome 5"/>
</dbReference>
<organism evidence="6 7">
    <name type="scientific">Crassostrea virginica</name>
    <name type="common">Eastern oyster</name>
    <dbReference type="NCBI Taxonomy" id="6565"/>
    <lineage>
        <taxon>Eukaryota</taxon>
        <taxon>Metazoa</taxon>
        <taxon>Spiralia</taxon>
        <taxon>Lophotrochozoa</taxon>
        <taxon>Mollusca</taxon>
        <taxon>Bivalvia</taxon>
        <taxon>Autobranchia</taxon>
        <taxon>Pteriomorphia</taxon>
        <taxon>Ostreida</taxon>
        <taxon>Ostreoidea</taxon>
        <taxon>Ostreidae</taxon>
        <taxon>Crassostrea</taxon>
    </lineage>
</organism>